<feature type="transmembrane region" description="Helical" evidence="2">
    <location>
        <begin position="36"/>
        <end position="61"/>
    </location>
</feature>
<keyword evidence="2" id="KW-0812">Transmembrane</keyword>
<sequence length="230" mass="26181">MSFSSFHCRFPSDLCKDFRDLFTQFFGMDSSTLLRVIHLILMLFSIAALCLTSAIFDFIIINRMYYTLPEKRVLVDEGMSLIFFISSSLLLFVSLCSLFFSQTSQNIQNMARKYECVLGFLHGFSLLSCTVVGALCTIKAIETAVEIFPFAYNAVPYQFEKASHWYYTRLVAVAIIFALSSLICLCEFLFLHCGIRFRQNTFTKLIPSTTKSSANSNPNSAQQRGLLYFS</sequence>
<dbReference type="AlphaFoldDB" id="A0AAF3ELT1"/>
<feature type="region of interest" description="Disordered" evidence="1">
    <location>
        <begin position="209"/>
        <end position="230"/>
    </location>
</feature>
<protein>
    <submittedName>
        <fullName evidence="4">Uncharacterized protein</fullName>
    </submittedName>
</protein>
<feature type="transmembrane region" description="Helical" evidence="2">
    <location>
        <begin position="81"/>
        <end position="100"/>
    </location>
</feature>
<evidence type="ECO:0000256" key="2">
    <source>
        <dbReference type="SAM" id="Phobius"/>
    </source>
</evidence>
<dbReference type="WBParaSite" id="MBELARI_LOCUS14882">
    <property type="protein sequence ID" value="MBELARI_LOCUS14882"/>
    <property type="gene ID" value="MBELARI_LOCUS14882"/>
</dbReference>
<keyword evidence="3" id="KW-1185">Reference proteome</keyword>
<evidence type="ECO:0000313" key="3">
    <source>
        <dbReference type="Proteomes" id="UP000887575"/>
    </source>
</evidence>
<accession>A0AAF3ELT1</accession>
<evidence type="ECO:0000256" key="1">
    <source>
        <dbReference type="SAM" id="MobiDB-lite"/>
    </source>
</evidence>
<keyword evidence="2" id="KW-1133">Transmembrane helix</keyword>
<feature type="transmembrane region" description="Helical" evidence="2">
    <location>
        <begin position="166"/>
        <end position="191"/>
    </location>
</feature>
<dbReference type="Proteomes" id="UP000887575">
    <property type="component" value="Unassembled WGS sequence"/>
</dbReference>
<proteinExistence type="predicted"/>
<name>A0AAF3ELT1_9BILA</name>
<keyword evidence="2" id="KW-0472">Membrane</keyword>
<evidence type="ECO:0000313" key="4">
    <source>
        <dbReference type="WBParaSite" id="MBELARI_LOCUS14882"/>
    </source>
</evidence>
<feature type="compositionally biased region" description="Low complexity" evidence="1">
    <location>
        <begin position="209"/>
        <end position="221"/>
    </location>
</feature>
<reference evidence="4" key="1">
    <citation type="submission" date="2024-02" db="UniProtKB">
        <authorList>
            <consortium name="WormBaseParasite"/>
        </authorList>
    </citation>
    <scope>IDENTIFICATION</scope>
</reference>
<feature type="transmembrane region" description="Helical" evidence="2">
    <location>
        <begin position="120"/>
        <end position="141"/>
    </location>
</feature>
<organism evidence="3 4">
    <name type="scientific">Mesorhabditis belari</name>
    <dbReference type="NCBI Taxonomy" id="2138241"/>
    <lineage>
        <taxon>Eukaryota</taxon>
        <taxon>Metazoa</taxon>
        <taxon>Ecdysozoa</taxon>
        <taxon>Nematoda</taxon>
        <taxon>Chromadorea</taxon>
        <taxon>Rhabditida</taxon>
        <taxon>Rhabditina</taxon>
        <taxon>Rhabditomorpha</taxon>
        <taxon>Rhabditoidea</taxon>
        <taxon>Rhabditidae</taxon>
        <taxon>Mesorhabditinae</taxon>
        <taxon>Mesorhabditis</taxon>
    </lineage>
</organism>